<gene>
    <name evidence="4" type="primary">acpP_2</name>
    <name evidence="4" type="ORF">ETAA8_11600</name>
</gene>
<accession>A0A517Y797</accession>
<dbReference type="InterPro" id="IPR009081">
    <property type="entry name" value="PP-bd_ACP"/>
</dbReference>
<keyword evidence="1" id="KW-0596">Phosphopantetheine</keyword>
<evidence type="ECO:0000259" key="3">
    <source>
        <dbReference type="PROSITE" id="PS50075"/>
    </source>
</evidence>
<dbReference type="Gene3D" id="1.10.1200.10">
    <property type="entry name" value="ACP-like"/>
    <property type="match status" value="1"/>
</dbReference>
<dbReference type="PROSITE" id="PS00012">
    <property type="entry name" value="PHOSPHOPANTETHEINE"/>
    <property type="match status" value="1"/>
</dbReference>
<name>A0A517Y797_9BACT</name>
<evidence type="ECO:0000256" key="2">
    <source>
        <dbReference type="ARBA" id="ARBA00022553"/>
    </source>
</evidence>
<keyword evidence="2" id="KW-0597">Phosphoprotein</keyword>
<protein>
    <submittedName>
        <fullName evidence="4">Acyl carrier protein</fullName>
    </submittedName>
</protein>
<dbReference type="InterPro" id="IPR006162">
    <property type="entry name" value="Ppantetheine_attach_site"/>
</dbReference>
<evidence type="ECO:0000256" key="1">
    <source>
        <dbReference type="ARBA" id="ARBA00022450"/>
    </source>
</evidence>
<evidence type="ECO:0000313" key="4">
    <source>
        <dbReference type="EMBL" id="QDU26086.1"/>
    </source>
</evidence>
<dbReference type="InterPro" id="IPR013087">
    <property type="entry name" value="Znf_C2H2_type"/>
</dbReference>
<dbReference type="SUPFAM" id="SSF47336">
    <property type="entry name" value="ACP-like"/>
    <property type="match status" value="1"/>
</dbReference>
<evidence type="ECO:0000313" key="5">
    <source>
        <dbReference type="Proteomes" id="UP000315017"/>
    </source>
</evidence>
<dbReference type="Proteomes" id="UP000315017">
    <property type="component" value="Chromosome"/>
</dbReference>
<keyword evidence="5" id="KW-1185">Reference proteome</keyword>
<dbReference type="PROSITE" id="PS50075">
    <property type="entry name" value="CARRIER"/>
    <property type="match status" value="1"/>
</dbReference>
<sequence length="111" mass="12235">MISSRTPEGDSNLCPLCGKDVVIESSLLTHDAPCPHCGHLLWFIAVRDQTQLIFSAQERGTTSRMLRIVAEQLGVSVEQLLRENRTLDELGADSLDVVELVMELEEESGPS</sequence>
<dbReference type="KEGG" id="aagg:ETAA8_11600"/>
<dbReference type="InterPro" id="IPR036736">
    <property type="entry name" value="ACP-like_sf"/>
</dbReference>
<dbReference type="PROSITE" id="PS00028">
    <property type="entry name" value="ZINC_FINGER_C2H2_1"/>
    <property type="match status" value="1"/>
</dbReference>
<proteinExistence type="predicted"/>
<reference evidence="4 5" key="1">
    <citation type="submission" date="2019-02" db="EMBL/GenBank/DDBJ databases">
        <title>Deep-cultivation of Planctomycetes and their phenomic and genomic characterization uncovers novel biology.</title>
        <authorList>
            <person name="Wiegand S."/>
            <person name="Jogler M."/>
            <person name="Boedeker C."/>
            <person name="Pinto D."/>
            <person name="Vollmers J."/>
            <person name="Rivas-Marin E."/>
            <person name="Kohn T."/>
            <person name="Peeters S.H."/>
            <person name="Heuer A."/>
            <person name="Rast P."/>
            <person name="Oberbeckmann S."/>
            <person name="Bunk B."/>
            <person name="Jeske O."/>
            <person name="Meyerdierks A."/>
            <person name="Storesund J.E."/>
            <person name="Kallscheuer N."/>
            <person name="Luecker S."/>
            <person name="Lage O.M."/>
            <person name="Pohl T."/>
            <person name="Merkel B.J."/>
            <person name="Hornburger P."/>
            <person name="Mueller R.-W."/>
            <person name="Bruemmer F."/>
            <person name="Labrenz M."/>
            <person name="Spormann A.M."/>
            <person name="Op den Camp H."/>
            <person name="Overmann J."/>
            <person name="Amann R."/>
            <person name="Jetten M.S.M."/>
            <person name="Mascher T."/>
            <person name="Medema M.H."/>
            <person name="Devos D.P."/>
            <person name="Kaster A.-K."/>
            <person name="Ovreas L."/>
            <person name="Rohde M."/>
            <person name="Galperin M.Y."/>
            <person name="Jogler C."/>
        </authorList>
    </citation>
    <scope>NUCLEOTIDE SEQUENCE [LARGE SCALE GENOMIC DNA]</scope>
    <source>
        <strain evidence="4 5">ETA_A8</strain>
    </source>
</reference>
<dbReference type="EMBL" id="CP036274">
    <property type="protein sequence ID" value="QDU26086.1"/>
    <property type="molecule type" value="Genomic_DNA"/>
</dbReference>
<dbReference type="Pfam" id="PF00550">
    <property type="entry name" value="PP-binding"/>
    <property type="match status" value="1"/>
</dbReference>
<dbReference type="AlphaFoldDB" id="A0A517Y797"/>
<feature type="domain" description="Carrier" evidence="3">
    <location>
        <begin position="59"/>
        <end position="111"/>
    </location>
</feature>
<organism evidence="4 5">
    <name type="scientific">Anatilimnocola aggregata</name>
    <dbReference type="NCBI Taxonomy" id="2528021"/>
    <lineage>
        <taxon>Bacteria</taxon>
        <taxon>Pseudomonadati</taxon>
        <taxon>Planctomycetota</taxon>
        <taxon>Planctomycetia</taxon>
        <taxon>Pirellulales</taxon>
        <taxon>Pirellulaceae</taxon>
        <taxon>Anatilimnocola</taxon>
    </lineage>
</organism>